<dbReference type="SUPFAM" id="SSF48403">
    <property type="entry name" value="Ankyrin repeat"/>
    <property type="match status" value="3"/>
</dbReference>
<evidence type="ECO:0000256" key="3">
    <source>
        <dbReference type="PROSITE-ProRule" id="PRU00023"/>
    </source>
</evidence>
<dbReference type="PROSITE" id="PS50297">
    <property type="entry name" value="ANK_REP_REGION"/>
    <property type="match status" value="3"/>
</dbReference>
<dbReference type="AlphaFoldDB" id="A0A9P4V4V7"/>
<keyword evidence="5" id="KW-1185">Reference proteome</keyword>
<dbReference type="PROSITE" id="PS50088">
    <property type="entry name" value="ANK_REPEAT"/>
    <property type="match status" value="4"/>
</dbReference>
<comment type="caution">
    <text evidence="4">The sequence shown here is derived from an EMBL/GenBank/DDBJ whole genome shotgun (WGS) entry which is preliminary data.</text>
</comment>
<dbReference type="EMBL" id="ML996132">
    <property type="protein sequence ID" value="KAF2735735.1"/>
    <property type="molecule type" value="Genomic_DNA"/>
</dbReference>
<dbReference type="OrthoDB" id="3946338at2759"/>
<reference evidence="4" key="1">
    <citation type="journal article" date="2020" name="Stud. Mycol.">
        <title>101 Dothideomycetes genomes: a test case for predicting lifestyles and emergence of pathogens.</title>
        <authorList>
            <person name="Haridas S."/>
            <person name="Albert R."/>
            <person name="Binder M."/>
            <person name="Bloem J."/>
            <person name="Labutti K."/>
            <person name="Salamov A."/>
            <person name="Andreopoulos B."/>
            <person name="Baker S."/>
            <person name="Barry K."/>
            <person name="Bills G."/>
            <person name="Bluhm B."/>
            <person name="Cannon C."/>
            <person name="Castanera R."/>
            <person name="Culley D."/>
            <person name="Daum C."/>
            <person name="Ezra D."/>
            <person name="Gonzalez J."/>
            <person name="Henrissat B."/>
            <person name="Kuo A."/>
            <person name="Liang C."/>
            <person name="Lipzen A."/>
            <person name="Lutzoni F."/>
            <person name="Magnuson J."/>
            <person name="Mondo S."/>
            <person name="Nolan M."/>
            <person name="Ohm R."/>
            <person name="Pangilinan J."/>
            <person name="Park H.-J."/>
            <person name="Ramirez L."/>
            <person name="Alfaro M."/>
            <person name="Sun H."/>
            <person name="Tritt A."/>
            <person name="Yoshinaga Y."/>
            <person name="Zwiers L.-H."/>
            <person name="Turgeon B."/>
            <person name="Goodwin S."/>
            <person name="Spatafora J."/>
            <person name="Crous P."/>
            <person name="Grigoriev I."/>
        </authorList>
    </citation>
    <scope>NUCLEOTIDE SEQUENCE</scope>
    <source>
        <strain evidence="4">CBS 125425</strain>
    </source>
</reference>
<organism evidence="4 5">
    <name type="scientific">Polyplosphaeria fusca</name>
    <dbReference type="NCBI Taxonomy" id="682080"/>
    <lineage>
        <taxon>Eukaryota</taxon>
        <taxon>Fungi</taxon>
        <taxon>Dikarya</taxon>
        <taxon>Ascomycota</taxon>
        <taxon>Pezizomycotina</taxon>
        <taxon>Dothideomycetes</taxon>
        <taxon>Pleosporomycetidae</taxon>
        <taxon>Pleosporales</taxon>
        <taxon>Tetraplosphaeriaceae</taxon>
        <taxon>Polyplosphaeria</taxon>
    </lineage>
</organism>
<keyword evidence="1" id="KW-0677">Repeat</keyword>
<dbReference type="Gene3D" id="1.25.40.20">
    <property type="entry name" value="Ankyrin repeat-containing domain"/>
    <property type="match status" value="3"/>
</dbReference>
<feature type="repeat" description="ANK" evidence="3">
    <location>
        <begin position="185"/>
        <end position="220"/>
    </location>
</feature>
<protein>
    <submittedName>
        <fullName evidence="4">Ankyrin</fullName>
    </submittedName>
</protein>
<dbReference type="PANTHER" id="PTHR24198">
    <property type="entry name" value="ANKYRIN REPEAT AND PROTEIN KINASE DOMAIN-CONTAINING PROTEIN"/>
    <property type="match status" value="1"/>
</dbReference>
<evidence type="ECO:0000313" key="4">
    <source>
        <dbReference type="EMBL" id="KAF2735735.1"/>
    </source>
</evidence>
<evidence type="ECO:0000313" key="5">
    <source>
        <dbReference type="Proteomes" id="UP000799444"/>
    </source>
</evidence>
<name>A0A9P4V4V7_9PLEO</name>
<proteinExistence type="predicted"/>
<dbReference type="Proteomes" id="UP000799444">
    <property type="component" value="Unassembled WGS sequence"/>
</dbReference>
<evidence type="ECO:0000256" key="2">
    <source>
        <dbReference type="ARBA" id="ARBA00023043"/>
    </source>
</evidence>
<evidence type="ECO:0000256" key="1">
    <source>
        <dbReference type="ARBA" id="ARBA00022737"/>
    </source>
</evidence>
<gene>
    <name evidence="4" type="ORF">EJ04DRAFT_522559</name>
</gene>
<dbReference type="SMART" id="SM00248">
    <property type="entry name" value="ANK"/>
    <property type="match status" value="8"/>
</dbReference>
<dbReference type="InterPro" id="IPR002110">
    <property type="entry name" value="Ankyrin_rpt"/>
</dbReference>
<dbReference type="PANTHER" id="PTHR24198:SF165">
    <property type="entry name" value="ANKYRIN REPEAT-CONTAINING PROTEIN-RELATED"/>
    <property type="match status" value="1"/>
</dbReference>
<keyword evidence="2 3" id="KW-0040">ANK repeat</keyword>
<accession>A0A9P4V4V7</accession>
<feature type="repeat" description="ANK" evidence="3">
    <location>
        <begin position="452"/>
        <end position="485"/>
    </location>
</feature>
<dbReference type="InterPro" id="IPR036770">
    <property type="entry name" value="Ankyrin_rpt-contain_sf"/>
</dbReference>
<dbReference type="Pfam" id="PF12796">
    <property type="entry name" value="Ank_2"/>
    <property type="match status" value="2"/>
</dbReference>
<feature type="repeat" description="ANK" evidence="3">
    <location>
        <begin position="152"/>
        <end position="184"/>
    </location>
</feature>
<feature type="repeat" description="ANK" evidence="3">
    <location>
        <begin position="417"/>
        <end position="449"/>
    </location>
</feature>
<sequence length="776" mass="87345">MKAHAALTICESIVLGFGDPRQDDISWWLQEAARHGSLKASAWLPRVCRSFQQAIVYEEPIEHSVALERCLDELPEHQYFSSRVRLYKLTRLALKTPDTENPESMRTLSWGDMFACSASKDLHEFLMAIYAGDQSLVDSLVCRFQIDDVSDAGFGPIHVACISGRLAILELLLRQGFSASQPASFGISPLHLCIFFPEMDTAKAANVLLESGADPDSYAECILWDDHDLELEYTPLDWAIETRNMELVKSLLPVTPPTAGLRALAASSLFYWEILEFILLGSEAERDGFRTRKYHGLHMLRRTFRHWLAHGTENFQSIDWTLDVFRRNHVPLIYDPREGSTTLMVLITSARTQEDLYLIKSLINILPTIDIKRTNDKGLCALSFSIIVAKDDACWIPIIESLAARYSLGELQSDILDYNSALHIAVMADSITGAQVLLKMGVDVNKQTFDRFKQTPLHLCMSRSGSADMCKLLLQHGADVRLKDQDNMFTPLIRLYTYHKLGSSRMVNEMIRADFPDDVYIESLHALTNRFWDKGVQRPDAIELFGYLLGVPRIGKYVDVVDSDGVTLLQRAAYILCLEAVEILLEVGANVLNGLNYSKGVLYPLQIACVMGRANYLESEVEANSNTNMLESREKDAESALNLCLKLLHLHHTKADNPFRGITDLHIACYIGLPSGIRRFHEGRHATEAKGCWVDQNKLWCPNDLPQEVFPNDLRAVELLGSRLAKRLLGSKESKSSTRNIWKRSSISPIWKTVRSGFTSSGFIGTSLNTFFSNST</sequence>